<comment type="caution">
    <text evidence="6">The sequence shown here is derived from an EMBL/GenBank/DDBJ whole genome shotgun (WGS) entry which is preliminary data.</text>
</comment>
<feature type="signal peptide" evidence="5">
    <location>
        <begin position="1"/>
        <end position="28"/>
    </location>
</feature>
<dbReference type="InterPro" id="IPR013519">
    <property type="entry name" value="Int_alpha_beta-p"/>
</dbReference>
<keyword evidence="1 5" id="KW-0732">Signal</keyword>
<keyword evidence="4" id="KW-0325">Glycoprotein</keyword>
<reference evidence="6 7" key="1">
    <citation type="submission" date="2019-07" db="EMBL/GenBank/DDBJ databases">
        <title>New species of Amycolatopsis and Streptomyces.</title>
        <authorList>
            <person name="Duangmal K."/>
            <person name="Teo W.F.A."/>
            <person name="Lipun K."/>
        </authorList>
    </citation>
    <scope>NUCLEOTIDE SEQUENCE [LARGE SCALE GENOMIC DNA]</scope>
    <source>
        <strain evidence="6 7">NBRC 106415</strain>
    </source>
</reference>
<dbReference type="OrthoDB" id="344301at2"/>
<dbReference type="InterPro" id="IPR028994">
    <property type="entry name" value="Integrin_alpha_N"/>
</dbReference>
<dbReference type="PROSITE" id="PS51470">
    <property type="entry name" value="FG_GAP"/>
    <property type="match status" value="1"/>
</dbReference>
<dbReference type="SUPFAM" id="SSF69318">
    <property type="entry name" value="Integrin alpha N-terminal domain"/>
    <property type="match status" value="2"/>
</dbReference>
<keyword evidence="7" id="KW-1185">Reference proteome</keyword>
<dbReference type="EMBL" id="VJZC01000625">
    <property type="protein sequence ID" value="MPY63725.1"/>
    <property type="molecule type" value="Genomic_DNA"/>
</dbReference>
<proteinExistence type="predicted"/>
<keyword evidence="6" id="KW-0401">Integrin</keyword>
<name>A0A5N8XYE1_9ACTN</name>
<gene>
    <name evidence="6" type="ORF">FNH08_43180</name>
</gene>
<evidence type="ECO:0000256" key="5">
    <source>
        <dbReference type="SAM" id="SignalP"/>
    </source>
</evidence>
<dbReference type="Gene3D" id="2.130.10.130">
    <property type="entry name" value="Integrin alpha, N-terminal"/>
    <property type="match status" value="3"/>
</dbReference>
<evidence type="ECO:0000313" key="7">
    <source>
        <dbReference type="Proteomes" id="UP000400924"/>
    </source>
</evidence>
<keyword evidence="3" id="KW-0378">Hydrolase</keyword>
<evidence type="ECO:0000256" key="1">
    <source>
        <dbReference type="ARBA" id="ARBA00022729"/>
    </source>
</evidence>
<accession>A0A5N8XYE1</accession>
<dbReference type="RefSeq" id="WP_152776977.1">
    <property type="nucleotide sequence ID" value="NZ_VJZC01000625.1"/>
</dbReference>
<dbReference type="GO" id="GO:0016787">
    <property type="term" value="F:hydrolase activity"/>
    <property type="evidence" value="ECO:0007669"/>
    <property type="project" value="UniProtKB-KW"/>
</dbReference>
<dbReference type="GO" id="GO:0007229">
    <property type="term" value="P:integrin-mediated signaling pathway"/>
    <property type="evidence" value="ECO:0007669"/>
    <property type="project" value="UniProtKB-KW"/>
</dbReference>
<dbReference type="InterPro" id="IPR013517">
    <property type="entry name" value="FG-GAP"/>
</dbReference>
<dbReference type="PANTHER" id="PTHR23221">
    <property type="entry name" value="GLYCOSYLPHOSPHATIDYLINOSITOL PHOSPHOLIPASE D"/>
    <property type="match status" value="1"/>
</dbReference>
<evidence type="ECO:0000256" key="3">
    <source>
        <dbReference type="ARBA" id="ARBA00022801"/>
    </source>
</evidence>
<dbReference type="Proteomes" id="UP000400924">
    <property type="component" value="Unassembled WGS sequence"/>
</dbReference>
<sequence length="480" mass="48777">MRLRTITTLTALVAAGVAPLTLPTPASAAPAKYADDFNGDGYRDLAVGMPEKTIDGKKRAGAVLVTFGSSAGLTSKKVYITQNSSGIPGSAETEDTFGTDLSSGDLDGDGYADLLVTSEAESIGDLSARGTVTVLWGGTTPFRSGTVLPAGLSYDDQFFGNDTVVGDFVGDASPDIVVADLASLWLYEGGFGRTSVPSPSFVSTRGDGSIGIAQLAAGDFTGKGKDELAVTGPAATVIYTAGGASEPEPSDFFNRAELAGGNTVTAGDLNGDGRDDLAIGLSNSRLYDNGLNDRSGGAGYVMVHYGAADRAGGLNPQRHTYHQGSSGIPGGNEPEDEFGAALSIADVTGDGRAELAIGVPYESLDGARRGGDVLLLRGGSNGLTTTGAKRFSQNSPGVPGTAENNDVFGSRVRLADFNGNGRADLAVSAPYENPYRNAGSGAVWQLHGTSTGLTGNSADVFGPSDYGIARGSVLGDALND</sequence>
<dbReference type="Pfam" id="PF01839">
    <property type="entry name" value="FG-GAP"/>
    <property type="match status" value="5"/>
</dbReference>
<dbReference type="AlphaFoldDB" id="A0A5N8XYE1"/>
<feature type="chain" id="PRO_5024283402" evidence="5">
    <location>
        <begin position="29"/>
        <end position="480"/>
    </location>
</feature>
<protein>
    <submittedName>
        <fullName evidence="6">Integrin-like protein</fullName>
    </submittedName>
</protein>
<dbReference type="PANTHER" id="PTHR23221:SF7">
    <property type="entry name" value="PHOSPHATIDYLINOSITOL-GLYCAN-SPECIFIC PHOSPHOLIPASE D"/>
    <property type="match status" value="1"/>
</dbReference>
<organism evidence="6 7">
    <name type="scientific">Streptomyces spongiae</name>
    <dbReference type="NCBI Taxonomy" id="565072"/>
    <lineage>
        <taxon>Bacteria</taxon>
        <taxon>Bacillati</taxon>
        <taxon>Actinomycetota</taxon>
        <taxon>Actinomycetes</taxon>
        <taxon>Kitasatosporales</taxon>
        <taxon>Streptomycetaceae</taxon>
        <taxon>Streptomyces</taxon>
    </lineage>
</organism>
<evidence type="ECO:0000256" key="2">
    <source>
        <dbReference type="ARBA" id="ARBA00022737"/>
    </source>
</evidence>
<evidence type="ECO:0000313" key="6">
    <source>
        <dbReference type="EMBL" id="MPY63725.1"/>
    </source>
</evidence>
<dbReference type="SMART" id="SM00191">
    <property type="entry name" value="Int_alpha"/>
    <property type="match status" value="5"/>
</dbReference>
<keyword evidence="2" id="KW-0677">Repeat</keyword>
<evidence type="ECO:0000256" key="4">
    <source>
        <dbReference type="ARBA" id="ARBA00023180"/>
    </source>
</evidence>